<evidence type="ECO:0000256" key="1">
    <source>
        <dbReference type="ARBA" id="ARBA00009369"/>
    </source>
</evidence>
<evidence type="ECO:0000256" key="3">
    <source>
        <dbReference type="ARBA" id="ARBA00022960"/>
    </source>
</evidence>
<evidence type="ECO:0000256" key="2">
    <source>
        <dbReference type="ARBA" id="ARBA00013855"/>
    </source>
</evidence>
<comment type="function">
    <text evidence="5">Involved in formation and maintenance of cell shape.</text>
</comment>
<dbReference type="PANTHER" id="PTHR34138:SF1">
    <property type="entry name" value="CELL SHAPE-DETERMINING PROTEIN MREC"/>
    <property type="match status" value="1"/>
</dbReference>
<comment type="similarity">
    <text evidence="1 5">Belongs to the MreC family.</text>
</comment>
<protein>
    <recommendedName>
        <fullName evidence="2 5">Cell shape-determining protein MreC</fullName>
    </recommendedName>
    <alternativeName>
        <fullName evidence="4 5">Cell shape protein MreC</fullName>
    </alternativeName>
</protein>
<sequence length="272" mass="28985">MKAVAGALPPAERRGGVILAVYVALSLLLLVVGDHLPQTALRGIGAALFAPLDRVVLGIDRLAGAWRENQQLHLRVTTLELENVRLRSLEAENRALREQLQLPGYRGLALQPAEVLALTGEPYPASATISAGTRQGVHLGDAVVTSDGLVGRIGEVYGGFARVVLLTDPNASVACEVESTAVLGMLRFTPAPRPRLVLTLVPFADTVRVGQSVLTSDLSRRYPRWIPVGRVVRLGVAEGGLTQEIELEPAARLTRMRYVFIVPGPPAAPGAP</sequence>
<evidence type="ECO:0000313" key="8">
    <source>
        <dbReference type="EMBL" id="TMQ71304.1"/>
    </source>
</evidence>
<reference evidence="8 9" key="1">
    <citation type="journal article" date="2019" name="Nat. Microbiol.">
        <title>Mediterranean grassland soil C-N compound turnover is dependent on rainfall and depth, and is mediated by genomically divergent microorganisms.</title>
        <authorList>
            <person name="Diamond S."/>
            <person name="Andeer P.F."/>
            <person name="Li Z."/>
            <person name="Crits-Christoph A."/>
            <person name="Burstein D."/>
            <person name="Anantharaman K."/>
            <person name="Lane K.R."/>
            <person name="Thomas B.C."/>
            <person name="Pan C."/>
            <person name="Northen T.R."/>
            <person name="Banfield J.F."/>
        </authorList>
    </citation>
    <scope>NUCLEOTIDE SEQUENCE [LARGE SCALE GENOMIC DNA]</scope>
    <source>
        <strain evidence="8">WS_11</strain>
    </source>
</reference>
<dbReference type="EMBL" id="VBPB01000171">
    <property type="protein sequence ID" value="TMQ71304.1"/>
    <property type="molecule type" value="Genomic_DNA"/>
</dbReference>
<gene>
    <name evidence="8" type="primary">mreC</name>
    <name evidence="8" type="ORF">E6K81_10370</name>
</gene>
<dbReference type="GO" id="GO:0005886">
    <property type="term" value="C:plasma membrane"/>
    <property type="evidence" value="ECO:0007669"/>
    <property type="project" value="TreeGrafter"/>
</dbReference>
<evidence type="ECO:0000256" key="4">
    <source>
        <dbReference type="ARBA" id="ARBA00032089"/>
    </source>
</evidence>
<feature type="transmembrane region" description="Helical" evidence="6">
    <location>
        <begin position="15"/>
        <end position="32"/>
    </location>
</feature>
<feature type="domain" description="Rod shape-determining protein MreC beta-barrel core" evidence="7">
    <location>
        <begin position="119"/>
        <end position="262"/>
    </location>
</feature>
<accession>A0A538U5X5</accession>
<organism evidence="8 9">
    <name type="scientific">Eiseniibacteriota bacterium</name>
    <dbReference type="NCBI Taxonomy" id="2212470"/>
    <lineage>
        <taxon>Bacteria</taxon>
        <taxon>Candidatus Eiseniibacteriota</taxon>
    </lineage>
</organism>
<keyword evidence="6" id="KW-0472">Membrane</keyword>
<evidence type="ECO:0000313" key="9">
    <source>
        <dbReference type="Proteomes" id="UP000319771"/>
    </source>
</evidence>
<comment type="caution">
    <text evidence="8">The sequence shown here is derived from an EMBL/GenBank/DDBJ whole genome shotgun (WGS) entry which is preliminary data.</text>
</comment>
<dbReference type="Gene3D" id="2.40.10.350">
    <property type="entry name" value="Rod shape-determining protein MreC, domain 2"/>
    <property type="match status" value="1"/>
</dbReference>
<dbReference type="InterPro" id="IPR042175">
    <property type="entry name" value="Cell/Rod_MreC_2"/>
</dbReference>
<keyword evidence="6" id="KW-1133">Transmembrane helix</keyword>
<evidence type="ECO:0000259" key="7">
    <source>
        <dbReference type="Pfam" id="PF04085"/>
    </source>
</evidence>
<dbReference type="InterPro" id="IPR055342">
    <property type="entry name" value="MreC_beta-barrel_core"/>
</dbReference>
<evidence type="ECO:0000256" key="5">
    <source>
        <dbReference type="PIRNR" id="PIRNR038471"/>
    </source>
</evidence>
<dbReference type="Gene3D" id="2.40.10.340">
    <property type="entry name" value="Rod shape-determining protein MreC, domain 1"/>
    <property type="match status" value="1"/>
</dbReference>
<name>A0A538U5X5_UNCEI</name>
<dbReference type="PANTHER" id="PTHR34138">
    <property type="entry name" value="CELL SHAPE-DETERMINING PROTEIN MREC"/>
    <property type="match status" value="1"/>
</dbReference>
<dbReference type="Pfam" id="PF04085">
    <property type="entry name" value="MreC"/>
    <property type="match status" value="1"/>
</dbReference>
<dbReference type="InterPro" id="IPR007221">
    <property type="entry name" value="MreC"/>
</dbReference>
<dbReference type="Proteomes" id="UP000319771">
    <property type="component" value="Unassembled WGS sequence"/>
</dbReference>
<dbReference type="GO" id="GO:0008360">
    <property type="term" value="P:regulation of cell shape"/>
    <property type="evidence" value="ECO:0007669"/>
    <property type="project" value="UniProtKB-KW"/>
</dbReference>
<evidence type="ECO:0000256" key="6">
    <source>
        <dbReference type="SAM" id="Phobius"/>
    </source>
</evidence>
<keyword evidence="6" id="KW-0812">Transmembrane</keyword>
<proteinExistence type="inferred from homology"/>
<dbReference type="NCBIfam" id="TIGR00219">
    <property type="entry name" value="mreC"/>
    <property type="match status" value="1"/>
</dbReference>
<dbReference type="InterPro" id="IPR042177">
    <property type="entry name" value="Cell/Rod_1"/>
</dbReference>
<keyword evidence="3 5" id="KW-0133">Cell shape</keyword>
<dbReference type="PIRSF" id="PIRSF038471">
    <property type="entry name" value="MreC"/>
    <property type="match status" value="1"/>
</dbReference>
<dbReference type="AlphaFoldDB" id="A0A538U5X5"/>